<dbReference type="PANTHER" id="PTHR11878">
    <property type="entry name" value="SODIUM/CALCIUM EXCHANGER"/>
    <property type="match status" value="1"/>
</dbReference>
<evidence type="ECO:0000256" key="10">
    <source>
        <dbReference type="ARBA" id="ARBA00023065"/>
    </source>
</evidence>
<dbReference type="GO" id="GO:0030424">
    <property type="term" value="C:axon"/>
    <property type="evidence" value="ECO:0007669"/>
    <property type="project" value="TreeGrafter"/>
</dbReference>
<dbReference type="PANTHER" id="PTHR11878:SF76">
    <property type="entry name" value="CALX-BETA DOMAIN-CONTAINING PROTEIN"/>
    <property type="match status" value="1"/>
</dbReference>
<dbReference type="AlphaFoldDB" id="A0A7J7KP38"/>
<evidence type="ECO:0000256" key="8">
    <source>
        <dbReference type="ARBA" id="ARBA00022837"/>
    </source>
</evidence>
<keyword evidence="9 12" id="KW-1133">Transmembrane helix</keyword>
<dbReference type="InterPro" id="IPR038081">
    <property type="entry name" value="CalX-like_sf"/>
</dbReference>
<evidence type="ECO:0000256" key="12">
    <source>
        <dbReference type="SAM" id="Phobius"/>
    </source>
</evidence>
<organism evidence="14 15">
    <name type="scientific">Bugula neritina</name>
    <name type="common">Brown bryozoan</name>
    <name type="synonym">Sertularia neritina</name>
    <dbReference type="NCBI Taxonomy" id="10212"/>
    <lineage>
        <taxon>Eukaryota</taxon>
        <taxon>Metazoa</taxon>
        <taxon>Spiralia</taxon>
        <taxon>Lophotrochozoa</taxon>
        <taxon>Bryozoa</taxon>
        <taxon>Gymnolaemata</taxon>
        <taxon>Cheilostomatida</taxon>
        <taxon>Flustrina</taxon>
        <taxon>Buguloidea</taxon>
        <taxon>Bugulidae</taxon>
        <taxon>Bugula</taxon>
    </lineage>
</organism>
<dbReference type="InterPro" id="IPR004837">
    <property type="entry name" value="NaCa_Exmemb"/>
</dbReference>
<keyword evidence="3" id="KW-0050">Antiport</keyword>
<keyword evidence="5 12" id="KW-0812">Transmembrane</keyword>
<accession>A0A7J7KP38</accession>
<reference evidence="14" key="1">
    <citation type="submission" date="2020-06" db="EMBL/GenBank/DDBJ databases">
        <title>Draft genome of Bugula neritina, a colonial animal packing powerful symbionts and potential medicines.</title>
        <authorList>
            <person name="Rayko M."/>
        </authorList>
    </citation>
    <scope>NUCLEOTIDE SEQUENCE [LARGE SCALE GENOMIC DNA]</scope>
    <source>
        <strain evidence="14">Kwan_BN1</strain>
    </source>
</reference>
<keyword evidence="2" id="KW-0813">Transport</keyword>
<keyword evidence="4" id="KW-0109">Calcium transport</keyword>
<dbReference type="Pfam" id="PF01699">
    <property type="entry name" value="Na_Ca_ex"/>
    <property type="match status" value="1"/>
</dbReference>
<keyword evidence="6" id="KW-0732">Signal</keyword>
<evidence type="ECO:0000259" key="13">
    <source>
        <dbReference type="SMART" id="SM00237"/>
    </source>
</evidence>
<evidence type="ECO:0000256" key="3">
    <source>
        <dbReference type="ARBA" id="ARBA00022449"/>
    </source>
</evidence>
<dbReference type="Gene3D" id="2.60.40.2030">
    <property type="match status" value="1"/>
</dbReference>
<dbReference type="GO" id="GO:0005432">
    <property type="term" value="F:calcium:sodium antiporter activity"/>
    <property type="evidence" value="ECO:0007669"/>
    <property type="project" value="TreeGrafter"/>
</dbReference>
<dbReference type="EMBL" id="VXIV02000200">
    <property type="protein sequence ID" value="KAF6039944.1"/>
    <property type="molecule type" value="Genomic_DNA"/>
</dbReference>
<dbReference type="Proteomes" id="UP000593567">
    <property type="component" value="Unassembled WGS sequence"/>
</dbReference>
<comment type="caution">
    <text evidence="14">The sequence shown here is derived from an EMBL/GenBank/DDBJ whole genome shotgun (WGS) entry which is preliminary data.</text>
</comment>
<evidence type="ECO:0000256" key="11">
    <source>
        <dbReference type="ARBA" id="ARBA00023136"/>
    </source>
</evidence>
<evidence type="ECO:0000256" key="5">
    <source>
        <dbReference type="ARBA" id="ARBA00022692"/>
    </source>
</evidence>
<evidence type="ECO:0000256" key="7">
    <source>
        <dbReference type="ARBA" id="ARBA00022737"/>
    </source>
</evidence>
<dbReference type="SUPFAM" id="SSF141072">
    <property type="entry name" value="CalX-like"/>
    <property type="match status" value="1"/>
</dbReference>
<dbReference type="GO" id="GO:0098794">
    <property type="term" value="C:postsynapse"/>
    <property type="evidence" value="ECO:0007669"/>
    <property type="project" value="TreeGrafter"/>
</dbReference>
<dbReference type="InterPro" id="IPR032452">
    <property type="entry name" value="Na_Ca_Ex_C-exten"/>
</dbReference>
<feature type="transmembrane region" description="Helical" evidence="12">
    <location>
        <begin position="101"/>
        <end position="121"/>
    </location>
</feature>
<protein>
    <recommendedName>
        <fullName evidence="13">Calx-beta domain-containing protein</fullName>
    </recommendedName>
</protein>
<keyword evidence="7" id="KW-0677">Repeat</keyword>
<proteinExistence type="predicted"/>
<gene>
    <name evidence="14" type="ORF">EB796_001796</name>
</gene>
<dbReference type="GO" id="GO:0042383">
    <property type="term" value="C:sarcolemma"/>
    <property type="evidence" value="ECO:0007669"/>
    <property type="project" value="TreeGrafter"/>
</dbReference>
<dbReference type="Pfam" id="PF16494">
    <property type="entry name" value="Na_Ca_ex_C"/>
    <property type="match status" value="1"/>
</dbReference>
<evidence type="ECO:0000256" key="6">
    <source>
        <dbReference type="ARBA" id="ARBA00022729"/>
    </source>
</evidence>
<keyword evidence="10" id="KW-0406">Ion transport</keyword>
<feature type="transmembrane region" description="Helical" evidence="12">
    <location>
        <begin position="133"/>
        <end position="156"/>
    </location>
</feature>
<evidence type="ECO:0000256" key="1">
    <source>
        <dbReference type="ARBA" id="ARBA00004127"/>
    </source>
</evidence>
<evidence type="ECO:0000256" key="9">
    <source>
        <dbReference type="ARBA" id="ARBA00022989"/>
    </source>
</evidence>
<dbReference type="GO" id="GO:0012505">
    <property type="term" value="C:endomembrane system"/>
    <property type="evidence" value="ECO:0007669"/>
    <property type="project" value="UniProtKB-SubCell"/>
</dbReference>
<keyword evidence="8" id="KW-0106">Calcium</keyword>
<keyword evidence="11 12" id="KW-0472">Membrane</keyword>
<sequence>MAPVCQDRRLSNWPTLLLHGRGHSSRRLHVFHREDNQQDRIITIASTNKAGTEEIEIRVWNDTVANLTLMALGSSAPEILLSIIEIVGNNFNAGELGPSTIVGSAAFNLLVITAVCVVVIDSSEVRVIKSVKVFFITAFSCIFAYIWLIVILVAITPDFVDIWEAVITLLFFPILVLIAYVADKDFCSKAQKISNSMELGFDDAQTKLLDKYKHLWKDGKVDKNLIAQILKEIGKSHHLSDEDKARLAAARIAEEQKKSRGWYRVNASRKLFGGKSLAPRLNPQLSEVYDDMKAKDTVISDQGSAYHGSLVDLSDKGRIAVLEFTASSVAVLEREQKCKVGIRRYGKKDNQVAFRLETIDGSATAGEDYIPVKQTLAFQPGQTYIEYVVEIIDDNVYEPDETFFIKMALEPEQEALLGKKSINMITIINDDEPGTLEFAHPSFVFKESVGKAWLP</sequence>
<evidence type="ECO:0000256" key="2">
    <source>
        <dbReference type="ARBA" id="ARBA00022448"/>
    </source>
</evidence>
<dbReference type="InterPro" id="IPR051171">
    <property type="entry name" value="CaCA"/>
</dbReference>
<name>A0A7J7KP38_BUGNE</name>
<dbReference type="GO" id="GO:0007154">
    <property type="term" value="P:cell communication"/>
    <property type="evidence" value="ECO:0007669"/>
    <property type="project" value="InterPro"/>
</dbReference>
<keyword evidence="15" id="KW-1185">Reference proteome</keyword>
<dbReference type="InterPro" id="IPR003644">
    <property type="entry name" value="Calx_beta"/>
</dbReference>
<evidence type="ECO:0000313" key="15">
    <source>
        <dbReference type="Proteomes" id="UP000593567"/>
    </source>
</evidence>
<dbReference type="Pfam" id="PF03160">
    <property type="entry name" value="Calx-beta"/>
    <property type="match status" value="1"/>
</dbReference>
<dbReference type="InterPro" id="IPR044880">
    <property type="entry name" value="NCX_ion-bd_dom_sf"/>
</dbReference>
<feature type="transmembrane region" description="Helical" evidence="12">
    <location>
        <begin position="162"/>
        <end position="182"/>
    </location>
</feature>
<dbReference type="GO" id="GO:0098703">
    <property type="term" value="P:calcium ion import across plasma membrane"/>
    <property type="evidence" value="ECO:0007669"/>
    <property type="project" value="TreeGrafter"/>
</dbReference>
<dbReference type="OrthoDB" id="418484at2759"/>
<feature type="domain" description="Calx-beta" evidence="13">
    <location>
        <begin position="309"/>
        <end position="408"/>
    </location>
</feature>
<dbReference type="SMART" id="SM00237">
    <property type="entry name" value="Calx_beta"/>
    <property type="match status" value="1"/>
</dbReference>
<dbReference type="Gene3D" id="1.20.1420.30">
    <property type="entry name" value="NCX, central ion-binding region"/>
    <property type="match status" value="1"/>
</dbReference>
<evidence type="ECO:0000256" key="4">
    <source>
        <dbReference type="ARBA" id="ARBA00022568"/>
    </source>
</evidence>
<comment type="subcellular location">
    <subcellularLocation>
        <location evidence="1">Endomembrane system</location>
        <topology evidence="1">Multi-pass membrane protein</topology>
    </subcellularLocation>
</comment>
<evidence type="ECO:0000313" key="14">
    <source>
        <dbReference type="EMBL" id="KAF6039944.1"/>
    </source>
</evidence>